<sequence>MKQTLGSITWSYRTAAAGILLSLCASASLVSSFSAAQEPHPYVHREQARDIVKQFASQLKPELVSIMRTDGPVAAIKVCAERAPEIAASLSEQTGWQVKRVSLKARNQITAIPDEWEQQILRSFEKSAVNGIPIKPLFAELQNDKQYRYMQAQPVGALCLHCHGSNLTPGIKKALAETYPKDIATGYQLNQIRGAFSLVLQLPEAAEH</sequence>
<comment type="caution">
    <text evidence="3">The sequence shown here is derived from an EMBL/GenBank/DDBJ whole genome shotgun (WGS) entry which is preliminary data.</text>
</comment>
<accession>A0ABS7EE02</accession>
<gene>
    <name evidence="3" type="ORF">K0504_05445</name>
</gene>
<protein>
    <submittedName>
        <fullName evidence="3">DUF3365 domain-containing protein</fullName>
    </submittedName>
</protein>
<organism evidence="3 4">
    <name type="scientific">Neiella holothuriorum</name>
    <dbReference type="NCBI Taxonomy" id="2870530"/>
    <lineage>
        <taxon>Bacteria</taxon>
        <taxon>Pseudomonadati</taxon>
        <taxon>Pseudomonadota</taxon>
        <taxon>Gammaproteobacteria</taxon>
        <taxon>Alteromonadales</taxon>
        <taxon>Echinimonadaceae</taxon>
        <taxon>Neiella</taxon>
    </lineage>
</organism>
<evidence type="ECO:0000313" key="3">
    <source>
        <dbReference type="EMBL" id="MBW8190475.1"/>
    </source>
</evidence>
<dbReference type="EMBL" id="JAHZSS010000004">
    <property type="protein sequence ID" value="MBW8190475.1"/>
    <property type="molecule type" value="Genomic_DNA"/>
</dbReference>
<dbReference type="Pfam" id="PF11845">
    <property type="entry name" value="Tll0287-like"/>
    <property type="match status" value="1"/>
</dbReference>
<keyword evidence="1" id="KW-0732">Signal</keyword>
<reference evidence="3" key="1">
    <citation type="submission" date="2021-07" db="EMBL/GenBank/DDBJ databases">
        <title>Neiella marina sp. nov., isolated from the intestinal content of sea cucumber Apostichopus japonicus.</title>
        <authorList>
            <person name="Bai X."/>
        </authorList>
    </citation>
    <scope>NUCLEOTIDE SEQUENCE</scope>
    <source>
        <strain evidence="3">126</strain>
    </source>
</reference>
<proteinExistence type="predicted"/>
<dbReference type="InterPro" id="IPR021796">
    <property type="entry name" value="Tll0287-like_dom"/>
</dbReference>
<keyword evidence="4" id="KW-1185">Reference proteome</keyword>
<dbReference type="RefSeq" id="WP_220103159.1">
    <property type="nucleotide sequence ID" value="NZ_JAHZSS010000004.1"/>
</dbReference>
<name>A0ABS7EE02_9GAMM</name>
<feature type="domain" description="Tll0287-like" evidence="2">
    <location>
        <begin position="47"/>
        <end position="198"/>
    </location>
</feature>
<feature type="signal peptide" evidence="1">
    <location>
        <begin position="1"/>
        <end position="27"/>
    </location>
</feature>
<feature type="chain" id="PRO_5047369849" evidence="1">
    <location>
        <begin position="28"/>
        <end position="208"/>
    </location>
</feature>
<evidence type="ECO:0000259" key="2">
    <source>
        <dbReference type="Pfam" id="PF11845"/>
    </source>
</evidence>
<evidence type="ECO:0000313" key="4">
    <source>
        <dbReference type="Proteomes" id="UP001166251"/>
    </source>
</evidence>
<dbReference type="Proteomes" id="UP001166251">
    <property type="component" value="Unassembled WGS sequence"/>
</dbReference>
<evidence type="ECO:0000256" key="1">
    <source>
        <dbReference type="SAM" id="SignalP"/>
    </source>
</evidence>